<organism evidence="1 2">
    <name type="scientific">Burkholderia ubonensis</name>
    <dbReference type="NCBI Taxonomy" id="101571"/>
    <lineage>
        <taxon>Bacteria</taxon>
        <taxon>Pseudomonadati</taxon>
        <taxon>Pseudomonadota</taxon>
        <taxon>Betaproteobacteria</taxon>
        <taxon>Burkholderiales</taxon>
        <taxon>Burkholderiaceae</taxon>
        <taxon>Burkholderia</taxon>
        <taxon>Burkholderia cepacia complex</taxon>
    </lineage>
</organism>
<proteinExistence type="predicted"/>
<dbReference type="Proteomes" id="UP000064029">
    <property type="component" value="Unassembled WGS sequence"/>
</dbReference>
<name>A0A118HP15_9BURK</name>
<dbReference type="EMBL" id="LOXM01000208">
    <property type="protein sequence ID" value="KVG60198.1"/>
    <property type="molecule type" value="Genomic_DNA"/>
</dbReference>
<accession>A0A118HP15</accession>
<dbReference type="RefSeq" id="WP_059756019.1">
    <property type="nucleotide sequence ID" value="NZ_CP013416.1"/>
</dbReference>
<dbReference type="AlphaFoldDB" id="A0A118HP15"/>
<sequence length="184" mass="20067">MTHLKAIDMASLAARLRWGAYAAARRLGVPGLLAGGLVCGLLGAHALHLQPEGERLDAERAARAQELAALPKPGQQARDGSMTLQEVQQLRSSEQAYSVFQILAQHGLERKHATYRREVEAKGKLRRLTIGIAMSGSYVGLREAMRAIANQPMARIESVSIERERIDSPNVNVELRVSLLGPDT</sequence>
<reference evidence="1 2" key="1">
    <citation type="submission" date="2015-11" db="EMBL/GenBank/DDBJ databases">
        <title>Expanding the genomic diversity of Burkholderia species for the development of highly accurate diagnostics.</title>
        <authorList>
            <person name="Sahl J."/>
            <person name="Keim P."/>
            <person name="Wagner D."/>
        </authorList>
    </citation>
    <scope>NUCLEOTIDE SEQUENCE [LARGE SCALE GENOMIC DNA]</scope>
    <source>
        <strain evidence="1 2">MSMB2036</strain>
    </source>
</reference>
<evidence type="ECO:0000313" key="1">
    <source>
        <dbReference type="EMBL" id="KVG60198.1"/>
    </source>
</evidence>
<gene>
    <name evidence="1" type="ORF">WJ33_32795</name>
</gene>
<protein>
    <submittedName>
        <fullName evidence="1">Uncharacterized protein</fullName>
    </submittedName>
</protein>
<evidence type="ECO:0000313" key="2">
    <source>
        <dbReference type="Proteomes" id="UP000064029"/>
    </source>
</evidence>
<comment type="caution">
    <text evidence="1">The sequence shown here is derived from an EMBL/GenBank/DDBJ whole genome shotgun (WGS) entry which is preliminary data.</text>
</comment>